<keyword evidence="3" id="KW-1185">Reference proteome</keyword>
<feature type="compositionally biased region" description="Polar residues" evidence="1">
    <location>
        <begin position="293"/>
        <end position="302"/>
    </location>
</feature>
<reference evidence="3" key="1">
    <citation type="submission" date="2024-06" db="EMBL/GenBank/DDBJ databases">
        <title>Multi-omics analyses provide insights into the biosynthesis of the anticancer antibiotic pleurotin in Hohenbuehelia grisea.</title>
        <authorList>
            <person name="Weaver J.A."/>
            <person name="Alberti F."/>
        </authorList>
    </citation>
    <scope>NUCLEOTIDE SEQUENCE [LARGE SCALE GENOMIC DNA]</scope>
    <source>
        <strain evidence="3">T-177</strain>
    </source>
</reference>
<evidence type="ECO:0000313" key="2">
    <source>
        <dbReference type="EMBL" id="KAL0961544.1"/>
    </source>
</evidence>
<gene>
    <name evidence="2" type="ORF">HGRIS_006483</name>
</gene>
<feature type="region of interest" description="Disordered" evidence="1">
    <location>
        <begin position="228"/>
        <end position="348"/>
    </location>
</feature>
<feature type="compositionally biased region" description="Polar residues" evidence="1">
    <location>
        <begin position="233"/>
        <end position="245"/>
    </location>
</feature>
<proteinExistence type="predicted"/>
<accession>A0ABR3K1D3</accession>
<dbReference type="EMBL" id="JASNQZ010000001">
    <property type="protein sequence ID" value="KAL0961544.1"/>
    <property type="molecule type" value="Genomic_DNA"/>
</dbReference>
<feature type="compositionally biased region" description="Basic and acidic residues" evidence="1">
    <location>
        <begin position="304"/>
        <end position="339"/>
    </location>
</feature>
<dbReference type="Proteomes" id="UP001556367">
    <property type="component" value="Unassembled WGS sequence"/>
</dbReference>
<sequence>MMTEQQSLSPLPTWTVLQTHQTVYFTSPPSTSSCEIDELDPSSSSQVLTLTGEPSTKLKALRLYTPSRTMQPVDPTSVALNAGFKVPGTCDACRSYAGEDQEASCDFETTRLKDGGGDRCNNCAANVFKCDNLGTRVLRCGRVTKSTKVWIRKPKKWVYPLQRDLEHWQKNMKNARAAGPAFYVLKEENIDIGQETPLQTRAKKRKGKPELEVLVSDVGEGSFKRLRHGDVASSPNVSVPSQSMTFLKRPVPSTVHNPPAYSYDVDSDTETQSSSGVESAPRWQGALKAGKSNHPTASSSARIITERRNKETRIAARADTAEEHDRKGKERDSKGKGNNELESSQAAVPKAEDLDAAIIAEQRLIAVHERYKEIMSEIFEEKLREAYQALGMLYQKREMGQ</sequence>
<name>A0ABR3K1D3_9AGAR</name>
<evidence type="ECO:0000313" key="3">
    <source>
        <dbReference type="Proteomes" id="UP001556367"/>
    </source>
</evidence>
<evidence type="ECO:0000256" key="1">
    <source>
        <dbReference type="SAM" id="MobiDB-lite"/>
    </source>
</evidence>
<comment type="caution">
    <text evidence="2">The sequence shown here is derived from an EMBL/GenBank/DDBJ whole genome shotgun (WGS) entry which is preliminary data.</text>
</comment>
<protein>
    <submittedName>
        <fullName evidence="2">Uncharacterized protein</fullName>
    </submittedName>
</protein>
<organism evidence="2 3">
    <name type="scientific">Hohenbuehelia grisea</name>
    <dbReference type="NCBI Taxonomy" id="104357"/>
    <lineage>
        <taxon>Eukaryota</taxon>
        <taxon>Fungi</taxon>
        <taxon>Dikarya</taxon>
        <taxon>Basidiomycota</taxon>
        <taxon>Agaricomycotina</taxon>
        <taxon>Agaricomycetes</taxon>
        <taxon>Agaricomycetidae</taxon>
        <taxon>Agaricales</taxon>
        <taxon>Pleurotineae</taxon>
        <taxon>Pleurotaceae</taxon>
        <taxon>Hohenbuehelia</taxon>
    </lineage>
</organism>